<dbReference type="Proteomes" id="UP001180020">
    <property type="component" value="Unassembled WGS sequence"/>
</dbReference>
<reference evidence="1" key="2">
    <citation type="submission" date="2023-06" db="EMBL/GenBank/DDBJ databases">
        <authorList>
            <person name="Ma L."/>
            <person name="Liu K.-W."/>
            <person name="Li Z."/>
            <person name="Hsiao Y.-Y."/>
            <person name="Qi Y."/>
            <person name="Fu T."/>
            <person name="Tang G."/>
            <person name="Zhang D."/>
            <person name="Sun W.-H."/>
            <person name="Liu D.-K."/>
            <person name="Li Y."/>
            <person name="Chen G.-Z."/>
            <person name="Liu X.-D."/>
            <person name="Liao X.-Y."/>
            <person name="Jiang Y.-T."/>
            <person name="Yu X."/>
            <person name="Hao Y."/>
            <person name="Huang J."/>
            <person name="Zhao X.-W."/>
            <person name="Ke S."/>
            <person name="Chen Y.-Y."/>
            <person name="Wu W.-L."/>
            <person name="Hsu J.-L."/>
            <person name="Lin Y.-F."/>
            <person name="Huang M.-D."/>
            <person name="Li C.-Y."/>
            <person name="Huang L."/>
            <person name="Wang Z.-W."/>
            <person name="Zhao X."/>
            <person name="Zhong W.-Y."/>
            <person name="Peng D.-H."/>
            <person name="Ahmad S."/>
            <person name="Lan S."/>
            <person name="Zhang J.-S."/>
            <person name="Tsai W.-C."/>
            <person name="Van De Peer Y."/>
            <person name="Liu Z.-J."/>
        </authorList>
    </citation>
    <scope>NUCLEOTIDE SEQUENCE</scope>
    <source>
        <strain evidence="1">CP</strain>
        <tissue evidence="1">Leaves</tissue>
    </source>
</reference>
<evidence type="ECO:0008006" key="3">
    <source>
        <dbReference type="Google" id="ProtNLM"/>
    </source>
</evidence>
<dbReference type="EMBL" id="JAUJYO010000003">
    <property type="protein sequence ID" value="KAK1320386.1"/>
    <property type="molecule type" value="Genomic_DNA"/>
</dbReference>
<organism evidence="1 2">
    <name type="scientific">Acorus calamus</name>
    <name type="common">Sweet flag</name>
    <dbReference type="NCBI Taxonomy" id="4465"/>
    <lineage>
        <taxon>Eukaryota</taxon>
        <taxon>Viridiplantae</taxon>
        <taxon>Streptophyta</taxon>
        <taxon>Embryophyta</taxon>
        <taxon>Tracheophyta</taxon>
        <taxon>Spermatophyta</taxon>
        <taxon>Magnoliopsida</taxon>
        <taxon>Liliopsida</taxon>
        <taxon>Acoraceae</taxon>
        <taxon>Acorus</taxon>
    </lineage>
</organism>
<gene>
    <name evidence="1" type="ORF">QJS10_CPA03g01509</name>
</gene>
<proteinExistence type="predicted"/>
<dbReference type="AlphaFoldDB" id="A0AAV9F4L3"/>
<evidence type="ECO:0000313" key="2">
    <source>
        <dbReference type="Proteomes" id="UP001180020"/>
    </source>
</evidence>
<name>A0AAV9F4L3_ACOCL</name>
<protein>
    <recommendedName>
        <fullName evidence="3">Yippee domain-containing protein</fullName>
    </recommendedName>
</protein>
<keyword evidence="2" id="KW-1185">Reference proteome</keyword>
<comment type="caution">
    <text evidence="1">The sequence shown here is derived from an EMBL/GenBank/DDBJ whole genome shotgun (WGS) entry which is preliminary data.</text>
</comment>
<reference evidence="1" key="1">
    <citation type="journal article" date="2023" name="Nat. Commun.">
        <title>Diploid and tetraploid genomes of Acorus and the evolution of monocots.</title>
        <authorList>
            <person name="Ma L."/>
            <person name="Liu K.W."/>
            <person name="Li Z."/>
            <person name="Hsiao Y.Y."/>
            <person name="Qi Y."/>
            <person name="Fu T."/>
            <person name="Tang G.D."/>
            <person name="Zhang D."/>
            <person name="Sun W.H."/>
            <person name="Liu D.K."/>
            <person name="Li Y."/>
            <person name="Chen G.Z."/>
            <person name="Liu X.D."/>
            <person name="Liao X.Y."/>
            <person name="Jiang Y.T."/>
            <person name="Yu X."/>
            <person name="Hao Y."/>
            <person name="Huang J."/>
            <person name="Zhao X.W."/>
            <person name="Ke S."/>
            <person name="Chen Y.Y."/>
            <person name="Wu W.L."/>
            <person name="Hsu J.L."/>
            <person name="Lin Y.F."/>
            <person name="Huang M.D."/>
            <person name="Li C.Y."/>
            <person name="Huang L."/>
            <person name="Wang Z.W."/>
            <person name="Zhao X."/>
            <person name="Zhong W.Y."/>
            <person name="Peng D.H."/>
            <person name="Ahmad S."/>
            <person name="Lan S."/>
            <person name="Zhang J.S."/>
            <person name="Tsai W.C."/>
            <person name="Van de Peer Y."/>
            <person name="Liu Z.J."/>
        </authorList>
    </citation>
    <scope>NUCLEOTIDE SEQUENCE</scope>
    <source>
        <strain evidence="1">CP</strain>
    </source>
</reference>
<accession>A0AAV9F4L3</accession>
<evidence type="ECO:0000313" key="1">
    <source>
        <dbReference type="EMBL" id="KAK1320386.1"/>
    </source>
</evidence>
<sequence length="148" mass="16722">MCSVIQGPDGYKVYAFNIPVDVHVSIFTVERAVMDHGYIMSDLRYCKCHARLGWTCLIENVIWQEPSKPSVTKRGRFTVSSYHAILVDSISSDMDSSHIGLLNILKHGMQYTLSCDMCKMKSSFHKQSGGKRVNQGGDKHDMVVDIYE</sequence>